<evidence type="ECO:0008006" key="4">
    <source>
        <dbReference type="Google" id="ProtNLM"/>
    </source>
</evidence>
<dbReference type="AlphaFoldDB" id="K0SVI5"/>
<dbReference type="PANTHER" id="PTHR42256:SF1">
    <property type="entry name" value="FE2OG DIOXYGENASE DOMAIN-CONTAINING PROTEIN"/>
    <property type="match status" value="1"/>
</dbReference>
<feature type="region of interest" description="Disordered" evidence="1">
    <location>
        <begin position="321"/>
        <end position="365"/>
    </location>
</feature>
<dbReference type="OrthoDB" id="445341at2759"/>
<evidence type="ECO:0000313" key="3">
    <source>
        <dbReference type="Proteomes" id="UP000266841"/>
    </source>
</evidence>
<protein>
    <recommendedName>
        <fullName evidence="4">Fe2OG dioxygenase domain-containing protein</fullName>
    </recommendedName>
</protein>
<gene>
    <name evidence="2" type="ORF">THAOC_14187</name>
</gene>
<evidence type="ECO:0000313" key="2">
    <source>
        <dbReference type="EMBL" id="EJK65016.1"/>
    </source>
</evidence>
<dbReference type="Proteomes" id="UP000266841">
    <property type="component" value="Unassembled WGS sequence"/>
</dbReference>
<dbReference type="SUPFAM" id="SSF51197">
    <property type="entry name" value="Clavaminate synthase-like"/>
    <property type="match status" value="1"/>
</dbReference>
<sequence>MPHLSTHLCDFEVRKFLIDYVGCSDFEDCKDVKNIYPSFPDVPLPEWDNFEKEELQVSRNLPSGERAFDGSLPRNFANVSPRSDPAQEAIRLSSLSFDCREPSCGALEDGEEAVLLSDEDYQVDSNFFDNGYSLAGATGFKVWTGTRLLIECLAWPSAGDCSRLRELQQRISHGARVLELGKSPNGSPTYDKIVDRLCEYFSIEKRSIGTRFNWYKDSTDWKPFHHDSAAYNPQRARSQNITVGVSFGARRELAFLRATEQADGEKVKLYFPQTNNGVFSFGRDVNIRFKHGINALAEDEQDGKGRISIIVWGLARGVKEEEGSPPLLGSDGQGPHANRGHQHGRRRSNKKKDNGGNSGDGNRTR</sequence>
<accession>K0SVI5</accession>
<reference evidence="2 3" key="1">
    <citation type="journal article" date="2012" name="Genome Biol.">
        <title>Genome and low-iron response of an oceanic diatom adapted to chronic iron limitation.</title>
        <authorList>
            <person name="Lommer M."/>
            <person name="Specht M."/>
            <person name="Roy A.S."/>
            <person name="Kraemer L."/>
            <person name="Andreson R."/>
            <person name="Gutowska M.A."/>
            <person name="Wolf J."/>
            <person name="Bergner S.V."/>
            <person name="Schilhabel M.B."/>
            <person name="Klostermeier U.C."/>
            <person name="Beiko R.G."/>
            <person name="Rosenstiel P."/>
            <person name="Hippler M."/>
            <person name="Laroche J."/>
        </authorList>
    </citation>
    <scope>NUCLEOTIDE SEQUENCE [LARGE SCALE GENOMIC DNA]</scope>
    <source>
        <strain evidence="2 3">CCMP1005</strain>
    </source>
</reference>
<dbReference type="eggNOG" id="ENOG502RYQR">
    <property type="taxonomic scope" value="Eukaryota"/>
</dbReference>
<dbReference type="InterPro" id="IPR037151">
    <property type="entry name" value="AlkB-like_sf"/>
</dbReference>
<organism evidence="2 3">
    <name type="scientific">Thalassiosira oceanica</name>
    <name type="common">Marine diatom</name>
    <dbReference type="NCBI Taxonomy" id="159749"/>
    <lineage>
        <taxon>Eukaryota</taxon>
        <taxon>Sar</taxon>
        <taxon>Stramenopiles</taxon>
        <taxon>Ochrophyta</taxon>
        <taxon>Bacillariophyta</taxon>
        <taxon>Coscinodiscophyceae</taxon>
        <taxon>Thalassiosirophycidae</taxon>
        <taxon>Thalassiosirales</taxon>
        <taxon>Thalassiosiraceae</taxon>
        <taxon>Thalassiosira</taxon>
    </lineage>
</organism>
<proteinExistence type="predicted"/>
<evidence type="ECO:0000256" key="1">
    <source>
        <dbReference type="SAM" id="MobiDB-lite"/>
    </source>
</evidence>
<comment type="caution">
    <text evidence="2">The sequence shown here is derived from an EMBL/GenBank/DDBJ whole genome shotgun (WGS) entry which is preliminary data.</text>
</comment>
<dbReference type="Gene3D" id="2.60.120.590">
    <property type="entry name" value="Alpha-ketoglutarate-dependent dioxygenase AlkB-like"/>
    <property type="match status" value="1"/>
</dbReference>
<name>K0SVI5_THAOC</name>
<dbReference type="PANTHER" id="PTHR42256">
    <property type="entry name" value="OXOGLUTARATE/IRON-DEPENDENT DIOXYGENASE"/>
    <property type="match status" value="1"/>
</dbReference>
<feature type="compositionally biased region" description="Basic residues" evidence="1">
    <location>
        <begin position="338"/>
        <end position="350"/>
    </location>
</feature>
<keyword evidence="3" id="KW-1185">Reference proteome</keyword>
<dbReference type="EMBL" id="AGNL01016558">
    <property type="protein sequence ID" value="EJK65016.1"/>
    <property type="molecule type" value="Genomic_DNA"/>
</dbReference>